<feature type="compositionally biased region" description="Acidic residues" evidence="1">
    <location>
        <begin position="30"/>
        <end position="39"/>
    </location>
</feature>
<dbReference type="EMBL" id="UFQS01000244">
    <property type="protein sequence ID" value="SSX01936.1"/>
    <property type="molecule type" value="Genomic_DNA"/>
</dbReference>
<feature type="compositionally biased region" description="Basic residues" evidence="1">
    <location>
        <begin position="10"/>
        <end position="24"/>
    </location>
</feature>
<dbReference type="Pfam" id="PF15389">
    <property type="entry name" value="DUF4612"/>
    <property type="match status" value="1"/>
</dbReference>
<dbReference type="VEuPathDB" id="VectorBase:CSON006518"/>
<feature type="compositionally biased region" description="Polar residues" evidence="1">
    <location>
        <begin position="320"/>
        <end position="329"/>
    </location>
</feature>
<feature type="compositionally biased region" description="Low complexity" evidence="1">
    <location>
        <begin position="231"/>
        <end position="254"/>
    </location>
</feature>
<sequence>MGCGQSKIHLYPRKNKSKANGKKNGHNDDNEGDEDEGQNTDDHRKEITCNEKDKINDDDQLTNNPNDATNGEITIPILRNGPLLQSQEISSSQQNFFRMLDEKIEQGPDYDSASETEIALEEARLNSLIQHWESASITASICSSTSRSLQGTPIRQVSLRQHLLAQQPKFVVGANSPNKIPIRPMPIQMSAQAALFNQTSYAGLAGTQPLPPTQSTVPTILSSLSATSSSALQQQQQQLPTSQQQQQIRSTRTLPQQPPLAVTQQVLPITTTTTTGPPVLGQQPLVGPNSNAAMNYYSASQQIQPPPQSFFGEVLHPIQVPQNSSSNAPQEPRFPPAIRPPQMPVMRVPQRASRRPPSNLETQYTQELS</sequence>
<gene>
    <name evidence="2" type="primary">CSON006518</name>
</gene>
<proteinExistence type="predicted"/>
<feature type="compositionally biased region" description="Polar residues" evidence="1">
    <location>
        <begin position="359"/>
        <end position="369"/>
    </location>
</feature>
<dbReference type="PANTHER" id="PTHR14974">
    <property type="entry name" value="SIMILAR TO RIKEN CDNA 1700025G04 GENE"/>
    <property type="match status" value="1"/>
</dbReference>
<evidence type="ECO:0000256" key="1">
    <source>
        <dbReference type="SAM" id="MobiDB-lite"/>
    </source>
</evidence>
<feature type="region of interest" description="Disordered" evidence="1">
    <location>
        <begin position="320"/>
        <end position="369"/>
    </location>
</feature>
<dbReference type="AlphaFoldDB" id="A0A336KAP1"/>
<reference evidence="3" key="2">
    <citation type="submission" date="2018-07" db="EMBL/GenBank/DDBJ databases">
        <authorList>
            <person name="Quirk P.G."/>
            <person name="Krulwich T.A."/>
        </authorList>
    </citation>
    <scope>NUCLEOTIDE SEQUENCE</scope>
</reference>
<feature type="region of interest" description="Disordered" evidence="1">
    <location>
        <begin position="1"/>
        <end position="73"/>
    </location>
</feature>
<reference evidence="2" key="1">
    <citation type="submission" date="2018-04" db="EMBL/GenBank/DDBJ databases">
        <authorList>
            <person name="Go L.Y."/>
            <person name="Mitchell J.A."/>
        </authorList>
    </citation>
    <scope>NUCLEOTIDE SEQUENCE</scope>
    <source>
        <tissue evidence="2">Whole organism</tissue>
    </source>
</reference>
<feature type="compositionally biased region" description="Basic and acidic residues" evidence="1">
    <location>
        <begin position="40"/>
        <end position="57"/>
    </location>
</feature>
<feature type="region of interest" description="Disordered" evidence="1">
    <location>
        <begin position="231"/>
        <end position="256"/>
    </location>
</feature>
<feature type="compositionally biased region" description="Polar residues" evidence="1">
    <location>
        <begin position="61"/>
        <end position="72"/>
    </location>
</feature>
<evidence type="ECO:0000313" key="3">
    <source>
        <dbReference type="EMBL" id="SSX22313.1"/>
    </source>
</evidence>
<organism evidence="2">
    <name type="scientific">Culicoides sonorensis</name>
    <name type="common">Biting midge</name>
    <dbReference type="NCBI Taxonomy" id="179676"/>
    <lineage>
        <taxon>Eukaryota</taxon>
        <taxon>Metazoa</taxon>
        <taxon>Ecdysozoa</taxon>
        <taxon>Arthropoda</taxon>
        <taxon>Hexapoda</taxon>
        <taxon>Insecta</taxon>
        <taxon>Pterygota</taxon>
        <taxon>Neoptera</taxon>
        <taxon>Endopterygota</taxon>
        <taxon>Diptera</taxon>
        <taxon>Nematocera</taxon>
        <taxon>Chironomoidea</taxon>
        <taxon>Ceratopogonidae</taxon>
        <taxon>Ceratopogoninae</taxon>
        <taxon>Culicoides</taxon>
        <taxon>Monoculicoides</taxon>
    </lineage>
</organism>
<dbReference type="InterPro" id="IPR027967">
    <property type="entry name" value="DUF4612"/>
</dbReference>
<feature type="compositionally biased region" description="Pro residues" evidence="1">
    <location>
        <begin position="332"/>
        <end position="343"/>
    </location>
</feature>
<dbReference type="EMBL" id="UFQT01000244">
    <property type="protein sequence ID" value="SSX22313.1"/>
    <property type="molecule type" value="Genomic_DNA"/>
</dbReference>
<protein>
    <submittedName>
        <fullName evidence="2">CSON006518 protein</fullName>
    </submittedName>
</protein>
<name>A0A336KAP1_CULSO</name>
<evidence type="ECO:0000313" key="2">
    <source>
        <dbReference type="EMBL" id="SSX01936.1"/>
    </source>
</evidence>
<dbReference type="PANTHER" id="PTHR14974:SF3">
    <property type="entry name" value="SIMILAR TO RIKEN CDNA 1700025G04 GENE"/>
    <property type="match status" value="1"/>
</dbReference>
<accession>A0A336KAP1</accession>